<evidence type="ECO:0000256" key="2">
    <source>
        <dbReference type="ARBA" id="ARBA00022723"/>
    </source>
</evidence>
<dbReference type="EMBL" id="AKHW03000533">
    <property type="protein sequence ID" value="KYO46144.1"/>
    <property type="molecule type" value="Genomic_DNA"/>
</dbReference>
<name>A0A151PB00_ALLMI</name>
<comment type="caution">
    <text evidence="4">The sequence shown here is derived from an EMBL/GenBank/DDBJ whole genome shotgun (WGS) entry which is preliminary data.</text>
</comment>
<evidence type="ECO:0000313" key="4">
    <source>
        <dbReference type="EMBL" id="KYO46144.1"/>
    </source>
</evidence>
<organism evidence="4 5">
    <name type="scientific">Alligator mississippiensis</name>
    <name type="common">American alligator</name>
    <dbReference type="NCBI Taxonomy" id="8496"/>
    <lineage>
        <taxon>Eukaryota</taxon>
        <taxon>Metazoa</taxon>
        <taxon>Chordata</taxon>
        <taxon>Craniata</taxon>
        <taxon>Vertebrata</taxon>
        <taxon>Euteleostomi</taxon>
        <taxon>Archelosauria</taxon>
        <taxon>Archosauria</taxon>
        <taxon>Crocodylia</taxon>
        <taxon>Alligatoridae</taxon>
        <taxon>Alligatorinae</taxon>
        <taxon>Alligator</taxon>
    </lineage>
</organism>
<dbReference type="Proteomes" id="UP000050525">
    <property type="component" value="Unassembled WGS sequence"/>
</dbReference>
<proteinExistence type="predicted"/>
<dbReference type="Pfam" id="PF13359">
    <property type="entry name" value="DDE_Tnp_4"/>
    <property type="match status" value="1"/>
</dbReference>
<dbReference type="AlphaFoldDB" id="A0A151PB00"/>
<protein>
    <recommendedName>
        <fullName evidence="3">DDE Tnp4 domain-containing protein</fullName>
    </recommendedName>
</protein>
<dbReference type="InterPro" id="IPR027806">
    <property type="entry name" value="HARBI1_dom"/>
</dbReference>
<keyword evidence="5" id="KW-1185">Reference proteome</keyword>
<evidence type="ECO:0000313" key="5">
    <source>
        <dbReference type="Proteomes" id="UP000050525"/>
    </source>
</evidence>
<evidence type="ECO:0000256" key="1">
    <source>
        <dbReference type="ARBA" id="ARBA00001968"/>
    </source>
</evidence>
<reference evidence="4 5" key="1">
    <citation type="journal article" date="2012" name="Genome Biol.">
        <title>Sequencing three crocodilian genomes to illuminate the evolution of archosaurs and amniotes.</title>
        <authorList>
            <person name="St John J.A."/>
            <person name="Braun E.L."/>
            <person name="Isberg S.R."/>
            <person name="Miles L.G."/>
            <person name="Chong A.Y."/>
            <person name="Gongora J."/>
            <person name="Dalzell P."/>
            <person name="Moran C."/>
            <person name="Bed'hom B."/>
            <person name="Abzhanov A."/>
            <person name="Burgess S.C."/>
            <person name="Cooksey A.M."/>
            <person name="Castoe T.A."/>
            <person name="Crawford N.G."/>
            <person name="Densmore L.D."/>
            <person name="Drew J.C."/>
            <person name="Edwards S.V."/>
            <person name="Faircloth B.C."/>
            <person name="Fujita M.K."/>
            <person name="Greenwold M.J."/>
            <person name="Hoffmann F.G."/>
            <person name="Howard J.M."/>
            <person name="Iguchi T."/>
            <person name="Janes D.E."/>
            <person name="Khan S.Y."/>
            <person name="Kohno S."/>
            <person name="de Koning A.J."/>
            <person name="Lance S.L."/>
            <person name="McCarthy F.M."/>
            <person name="McCormack J.E."/>
            <person name="Merchant M.E."/>
            <person name="Peterson D.G."/>
            <person name="Pollock D.D."/>
            <person name="Pourmand N."/>
            <person name="Raney B.J."/>
            <person name="Roessler K.A."/>
            <person name="Sanford J.R."/>
            <person name="Sawyer R.H."/>
            <person name="Schmidt C.J."/>
            <person name="Triplett E.W."/>
            <person name="Tuberville T.D."/>
            <person name="Venegas-Anaya M."/>
            <person name="Howard J.T."/>
            <person name="Jarvis E.D."/>
            <person name="Guillette L.J.Jr."/>
            <person name="Glenn T.C."/>
            <person name="Green R.E."/>
            <person name="Ray D.A."/>
        </authorList>
    </citation>
    <scope>NUCLEOTIDE SEQUENCE [LARGE SCALE GENOMIC DNA]</scope>
    <source>
        <strain evidence="4">KSC_2009_1</strain>
    </source>
</reference>
<comment type="cofactor">
    <cofactor evidence="1">
        <name>a divalent metal cation</name>
        <dbReference type="ChEBI" id="CHEBI:60240"/>
    </cofactor>
</comment>
<accession>A0A151PB00</accession>
<sequence>MVNCFLINPQEVDPDFHYMGFPNCKEPMDGTHTPIFCLPQDTWAFINCKGNFFIVLKGVFDPQDYFIHIFTSWVGSARDAHVFHNFSFPEMRENAYYIPGVPSFITGSHLINLSSSGM</sequence>
<keyword evidence="2" id="KW-0479">Metal-binding</keyword>
<gene>
    <name evidence="4" type="ORF">Y1Q_0021702</name>
</gene>
<evidence type="ECO:0000259" key="3">
    <source>
        <dbReference type="Pfam" id="PF13359"/>
    </source>
</evidence>
<feature type="domain" description="DDE Tnp4" evidence="3">
    <location>
        <begin position="28"/>
        <end position="89"/>
    </location>
</feature>
<dbReference type="GO" id="GO:0046872">
    <property type="term" value="F:metal ion binding"/>
    <property type="evidence" value="ECO:0007669"/>
    <property type="project" value="UniProtKB-KW"/>
</dbReference>